<protein>
    <submittedName>
        <fullName evidence="2">OLC1v1031400C1</fullName>
    </submittedName>
</protein>
<dbReference type="Proteomes" id="UP001161247">
    <property type="component" value="Chromosome 2"/>
</dbReference>
<evidence type="ECO:0000256" key="1">
    <source>
        <dbReference type="SAM" id="MobiDB-lite"/>
    </source>
</evidence>
<evidence type="ECO:0000313" key="2">
    <source>
        <dbReference type="EMBL" id="CAI9095446.1"/>
    </source>
</evidence>
<keyword evidence="3" id="KW-1185">Reference proteome</keyword>
<proteinExistence type="predicted"/>
<name>A0AAV1CJ85_OLDCO</name>
<sequence>MGKRRKGKPLNNTTNVDSRPNGDSEKVNQENFEGKGEKRSLGKAAKDLGKENLQIPVEGLGDLNIKFGPGIYVRGVLVGKRKMGWRIEKRITTLNGNFTRMKRGVTF</sequence>
<dbReference type="EMBL" id="OX459119">
    <property type="protein sequence ID" value="CAI9095446.1"/>
    <property type="molecule type" value="Genomic_DNA"/>
</dbReference>
<gene>
    <name evidence="2" type="ORF">OLC1_LOCUS6420</name>
</gene>
<feature type="compositionally biased region" description="Basic and acidic residues" evidence="1">
    <location>
        <begin position="20"/>
        <end position="45"/>
    </location>
</feature>
<feature type="region of interest" description="Disordered" evidence="1">
    <location>
        <begin position="1"/>
        <end position="45"/>
    </location>
</feature>
<organism evidence="2 3">
    <name type="scientific">Oldenlandia corymbosa var. corymbosa</name>
    <dbReference type="NCBI Taxonomy" id="529605"/>
    <lineage>
        <taxon>Eukaryota</taxon>
        <taxon>Viridiplantae</taxon>
        <taxon>Streptophyta</taxon>
        <taxon>Embryophyta</taxon>
        <taxon>Tracheophyta</taxon>
        <taxon>Spermatophyta</taxon>
        <taxon>Magnoliopsida</taxon>
        <taxon>eudicotyledons</taxon>
        <taxon>Gunneridae</taxon>
        <taxon>Pentapetalae</taxon>
        <taxon>asterids</taxon>
        <taxon>lamiids</taxon>
        <taxon>Gentianales</taxon>
        <taxon>Rubiaceae</taxon>
        <taxon>Rubioideae</taxon>
        <taxon>Spermacoceae</taxon>
        <taxon>Hedyotis-Oldenlandia complex</taxon>
        <taxon>Oldenlandia</taxon>
    </lineage>
</organism>
<evidence type="ECO:0000313" key="3">
    <source>
        <dbReference type="Proteomes" id="UP001161247"/>
    </source>
</evidence>
<reference evidence="2" key="1">
    <citation type="submission" date="2023-03" db="EMBL/GenBank/DDBJ databases">
        <authorList>
            <person name="Julca I."/>
        </authorList>
    </citation>
    <scope>NUCLEOTIDE SEQUENCE</scope>
</reference>
<accession>A0AAV1CJ85</accession>
<dbReference type="AlphaFoldDB" id="A0AAV1CJ85"/>